<sequence>MLLKFTSSDMLNTSLIDVATGERAYNIATALDSSEQITYEQAPLSSISSSFSSPERAPSGESLTSTVASSSPALQKKVSSEPEGTPKGDRRQTTVTDATGNVVAEITWNGRRPDITITDEKVGALTDLFGSSTIRFMPKILAIPTRFDTEYIWTATADTLTLFDYDSETVKGTFHQNVIRIPTSSKTSKFMLSSPTKSKPFSPSKPYLASSPSLSSSSSSSSDQSDAESKPLAKSAFIPTHLPGVGSNYLEFVSHPLAHDVEIILSFLMMEILRRGRFNLTPYTFEKPKLWQLKEARALILRRFRRNTV</sequence>
<feature type="compositionally biased region" description="Polar residues" evidence="1">
    <location>
        <begin position="61"/>
        <end position="73"/>
    </location>
</feature>
<organism evidence="2 3">
    <name type="scientific">Agrocybe chaxingu</name>
    <dbReference type="NCBI Taxonomy" id="84603"/>
    <lineage>
        <taxon>Eukaryota</taxon>
        <taxon>Fungi</taxon>
        <taxon>Dikarya</taxon>
        <taxon>Basidiomycota</taxon>
        <taxon>Agaricomycotina</taxon>
        <taxon>Agaricomycetes</taxon>
        <taxon>Agaricomycetidae</taxon>
        <taxon>Agaricales</taxon>
        <taxon>Agaricineae</taxon>
        <taxon>Strophariaceae</taxon>
        <taxon>Agrocybe</taxon>
    </lineage>
</organism>
<dbReference type="EMBL" id="JANKHO010000020">
    <property type="protein sequence ID" value="KAJ3517395.1"/>
    <property type="molecule type" value="Genomic_DNA"/>
</dbReference>
<comment type="caution">
    <text evidence="2">The sequence shown here is derived from an EMBL/GenBank/DDBJ whole genome shotgun (WGS) entry which is preliminary data.</text>
</comment>
<dbReference type="OrthoDB" id="3258136at2759"/>
<reference evidence="2" key="1">
    <citation type="submission" date="2022-07" db="EMBL/GenBank/DDBJ databases">
        <title>Genome Sequence of Agrocybe chaxingu.</title>
        <authorList>
            <person name="Buettner E."/>
        </authorList>
    </citation>
    <scope>NUCLEOTIDE SEQUENCE</scope>
    <source>
        <strain evidence="2">MP-N11</strain>
    </source>
</reference>
<accession>A0A9W8N1P3</accession>
<gene>
    <name evidence="2" type="ORF">NLJ89_g516</name>
</gene>
<feature type="compositionally biased region" description="Low complexity" evidence="1">
    <location>
        <begin position="193"/>
        <end position="224"/>
    </location>
</feature>
<protein>
    <submittedName>
        <fullName evidence="2">Uncharacterized protein</fullName>
    </submittedName>
</protein>
<evidence type="ECO:0000313" key="2">
    <source>
        <dbReference type="EMBL" id="KAJ3517395.1"/>
    </source>
</evidence>
<proteinExistence type="predicted"/>
<dbReference type="Proteomes" id="UP001148786">
    <property type="component" value="Unassembled WGS sequence"/>
</dbReference>
<dbReference type="AlphaFoldDB" id="A0A9W8N1P3"/>
<evidence type="ECO:0000313" key="3">
    <source>
        <dbReference type="Proteomes" id="UP001148786"/>
    </source>
</evidence>
<keyword evidence="3" id="KW-1185">Reference proteome</keyword>
<feature type="region of interest" description="Disordered" evidence="1">
    <location>
        <begin position="188"/>
        <end position="227"/>
    </location>
</feature>
<feature type="compositionally biased region" description="Basic and acidic residues" evidence="1">
    <location>
        <begin position="78"/>
        <end position="92"/>
    </location>
</feature>
<evidence type="ECO:0000256" key="1">
    <source>
        <dbReference type="SAM" id="MobiDB-lite"/>
    </source>
</evidence>
<feature type="region of interest" description="Disordered" evidence="1">
    <location>
        <begin position="43"/>
        <end position="98"/>
    </location>
</feature>
<name>A0A9W8N1P3_9AGAR</name>